<reference evidence="4" key="1">
    <citation type="submission" date="2017-02" db="UniProtKB">
        <authorList>
            <consortium name="WormBaseParasite"/>
        </authorList>
    </citation>
    <scope>IDENTIFICATION</scope>
</reference>
<organism evidence="4">
    <name type="scientific">Enterobius vermicularis</name>
    <name type="common">Human pinworm</name>
    <dbReference type="NCBI Taxonomy" id="51028"/>
    <lineage>
        <taxon>Eukaryota</taxon>
        <taxon>Metazoa</taxon>
        <taxon>Ecdysozoa</taxon>
        <taxon>Nematoda</taxon>
        <taxon>Chromadorea</taxon>
        <taxon>Rhabditida</taxon>
        <taxon>Spirurina</taxon>
        <taxon>Oxyuridomorpha</taxon>
        <taxon>Oxyuroidea</taxon>
        <taxon>Oxyuridae</taxon>
        <taxon>Enterobius</taxon>
    </lineage>
</organism>
<protein>
    <submittedName>
        <fullName evidence="2 4">Uncharacterized protein</fullName>
    </submittedName>
</protein>
<evidence type="ECO:0000256" key="1">
    <source>
        <dbReference type="SAM" id="Phobius"/>
    </source>
</evidence>
<keyword evidence="1" id="KW-0812">Transmembrane</keyword>
<proteinExistence type="predicted"/>
<dbReference type="WBParaSite" id="EVEC_0000372801-mRNA-1">
    <property type="protein sequence ID" value="EVEC_0000372801-mRNA-1"/>
    <property type="gene ID" value="EVEC_0000372801"/>
</dbReference>
<evidence type="ECO:0000313" key="2">
    <source>
        <dbReference type="EMBL" id="VDD88293.1"/>
    </source>
</evidence>
<keyword evidence="1" id="KW-0472">Membrane</keyword>
<dbReference type="AlphaFoldDB" id="A0A0N4V1A5"/>
<feature type="transmembrane region" description="Helical" evidence="1">
    <location>
        <begin position="53"/>
        <end position="79"/>
    </location>
</feature>
<dbReference type="Pfam" id="PF21525">
    <property type="entry name" value="Nlp36"/>
    <property type="match status" value="1"/>
</dbReference>
<keyword evidence="3" id="KW-1185">Reference proteome</keyword>
<evidence type="ECO:0000313" key="3">
    <source>
        <dbReference type="Proteomes" id="UP000274131"/>
    </source>
</evidence>
<dbReference type="Proteomes" id="UP000274131">
    <property type="component" value="Unassembled WGS sequence"/>
</dbReference>
<reference evidence="2 3" key="2">
    <citation type="submission" date="2018-10" db="EMBL/GenBank/DDBJ databases">
        <authorList>
            <consortium name="Pathogen Informatics"/>
        </authorList>
    </citation>
    <scope>NUCLEOTIDE SEQUENCE [LARGE SCALE GENOMIC DNA]</scope>
</reference>
<accession>A0A0N4V1A5</accession>
<evidence type="ECO:0000313" key="4">
    <source>
        <dbReference type="WBParaSite" id="EVEC_0000372801-mRNA-1"/>
    </source>
</evidence>
<gene>
    <name evidence="2" type="ORF">EVEC_LOCUS3436</name>
</gene>
<sequence>MTVILMKNVCLNKDSCYEESKKFENASLQNVASNSPLKSSKTMPIQDFDLFDYIAPVVVAVVFAFFVFIISFCCINFFCVTKFDDLTVFEKTALNLEIELAEKNKRSTATSPESPKKAVASPLITALCFPKPRKRRFSTTLRFLKEKSVKPIYQIAAKRNIRMGPHRVSTVKRGGFPSTYARDEAARGIAI</sequence>
<dbReference type="EMBL" id="UXUI01007595">
    <property type="protein sequence ID" value="VDD88293.1"/>
    <property type="molecule type" value="Genomic_DNA"/>
</dbReference>
<name>A0A0N4V1A5_ENTVE</name>
<keyword evidence="1" id="KW-1133">Transmembrane helix</keyword>